<evidence type="ECO:0000256" key="7">
    <source>
        <dbReference type="ARBA" id="ARBA00023125"/>
    </source>
</evidence>
<dbReference type="PANTHER" id="PTHR48466:SF2">
    <property type="entry name" value="OS10G0509000 PROTEIN"/>
    <property type="match status" value="1"/>
</dbReference>
<feature type="domain" description="DNA mismatch repair proteins mutS family" evidence="9">
    <location>
        <begin position="405"/>
        <end position="421"/>
    </location>
</feature>
<dbReference type="GO" id="GO:0140664">
    <property type="term" value="F:ATP-dependent DNA damage sensor activity"/>
    <property type="evidence" value="ECO:0007669"/>
    <property type="project" value="InterPro"/>
</dbReference>
<dbReference type="PIRSF" id="PIRSF005814">
    <property type="entry name" value="MutS_YshD"/>
    <property type="match status" value="1"/>
</dbReference>
<proteinExistence type="predicted"/>
<dbReference type="SUPFAM" id="SSF52540">
    <property type="entry name" value="P-loop containing nucleoside triphosphate hydrolases"/>
    <property type="match status" value="1"/>
</dbReference>
<keyword evidence="4" id="KW-0378">Hydrolase</keyword>
<dbReference type="GO" id="GO:0004519">
    <property type="term" value="F:endonuclease activity"/>
    <property type="evidence" value="ECO:0007669"/>
    <property type="project" value="UniProtKB-KW"/>
</dbReference>
<dbReference type="GO" id="GO:0030983">
    <property type="term" value="F:mismatched DNA binding"/>
    <property type="evidence" value="ECO:0007669"/>
    <property type="project" value="InterPro"/>
</dbReference>
<dbReference type="GO" id="GO:0016887">
    <property type="term" value="F:ATP hydrolysis activity"/>
    <property type="evidence" value="ECO:0007669"/>
    <property type="project" value="InterPro"/>
</dbReference>
<dbReference type="PANTHER" id="PTHR48466">
    <property type="entry name" value="OS10G0509000 PROTEIN-RELATED"/>
    <property type="match status" value="1"/>
</dbReference>
<comment type="caution">
    <text evidence="10">The sequence shown here is derived from an EMBL/GenBank/DDBJ whole genome shotgun (WGS) entry which is preliminary data.</text>
</comment>
<sequence>MNNNTIEILEYNKIKEIICEYAISEPAKEIIRKLEPSANIREIENWMRETTESRAIVNRSSSVPIHSLTNIEKIMSKLGKGAVLNPEEFTAIYELLKEGVRLKRFMEDKVVVAPVVSSYAQSIYELKELEEEIERCIYRNNVIDKASTELSRIRKKIAIAEDRVKTKLENVLKNSNYRKFLQDNLISMRNGRYVIPIKSEYKKEIQGNVLDSSGSGSTVFLEPAEVKKVQDELNLLRIQEENEVYRILSTLTVMVEGYERELSINIETMVHYDFIMAKAKYSKAIDGRSVKINENKYINIKGGKHPLIGRSAVPLNFTIGNDYRSLVITGPNTGGKTVALKTVGLLTMMVQSGLHVPVEEGSEFATFYDILVDIGDGQSIEQSLSTFSSHIRNIISIIECADPHTLVILDEVGAGTDPGEGMGIAVAVLQDIYDKGATILATTHYSEIKYYAENQEGFKNGCMEFDINTLKPLYKLKIGKAGESNAFLIALRLGMRKEIIEKAHKVTYKEQKNYSSYVNSKDIIDLEFKNKVDELKEIHENKIKETRDLASKKAILEKSRKESRFKIGDCVYISTMNCKGIVCELENSKGEVGVMVMKKKLKINHKRLSLYIDKKELYPEDYDFDIIFESKENRKKKHVMERKHVEGMKIELKKEEE</sequence>
<evidence type="ECO:0000256" key="2">
    <source>
        <dbReference type="ARBA" id="ARBA00022730"/>
    </source>
</evidence>
<evidence type="ECO:0000313" key="10">
    <source>
        <dbReference type="EMBL" id="MBI6872475.1"/>
    </source>
</evidence>
<keyword evidence="1" id="KW-0540">Nuclease</keyword>
<dbReference type="Gene3D" id="3.40.50.300">
    <property type="entry name" value="P-loop containing nucleotide triphosphate hydrolases"/>
    <property type="match status" value="1"/>
</dbReference>
<evidence type="ECO:0000256" key="4">
    <source>
        <dbReference type="ARBA" id="ARBA00022801"/>
    </source>
</evidence>
<keyword evidence="2" id="KW-0699">rRNA-binding</keyword>
<dbReference type="AlphaFoldDB" id="A0A934M2Z4"/>
<dbReference type="EMBL" id="JAEEGB010000006">
    <property type="protein sequence ID" value="MBI6872475.1"/>
    <property type="molecule type" value="Genomic_DNA"/>
</dbReference>
<dbReference type="GO" id="GO:0006298">
    <property type="term" value="P:mismatch repair"/>
    <property type="evidence" value="ECO:0007669"/>
    <property type="project" value="InterPro"/>
</dbReference>
<keyword evidence="7" id="KW-0238">DNA-binding</keyword>
<dbReference type="InterPro" id="IPR007696">
    <property type="entry name" value="DNA_mismatch_repair_MutS_core"/>
</dbReference>
<dbReference type="PROSITE" id="PS00486">
    <property type="entry name" value="DNA_MISMATCH_REPAIR_2"/>
    <property type="match status" value="1"/>
</dbReference>
<dbReference type="Proteomes" id="UP000622687">
    <property type="component" value="Unassembled WGS sequence"/>
</dbReference>
<evidence type="ECO:0000256" key="1">
    <source>
        <dbReference type="ARBA" id="ARBA00022722"/>
    </source>
</evidence>
<dbReference type="NCBIfam" id="TIGR01069">
    <property type="entry name" value="mutS2"/>
    <property type="match status" value="1"/>
</dbReference>
<evidence type="ECO:0000256" key="8">
    <source>
        <dbReference type="SAM" id="Coils"/>
    </source>
</evidence>
<evidence type="ECO:0000256" key="3">
    <source>
        <dbReference type="ARBA" id="ARBA00022741"/>
    </source>
</evidence>
<dbReference type="GO" id="GO:0005524">
    <property type="term" value="F:ATP binding"/>
    <property type="evidence" value="ECO:0007669"/>
    <property type="project" value="UniProtKB-KW"/>
</dbReference>
<organism evidence="10 11">
    <name type="scientific">Clostridium aciditolerans</name>
    <dbReference type="NCBI Taxonomy" id="339861"/>
    <lineage>
        <taxon>Bacteria</taxon>
        <taxon>Bacillati</taxon>
        <taxon>Bacillota</taxon>
        <taxon>Clostridia</taxon>
        <taxon>Eubacteriales</taxon>
        <taxon>Clostridiaceae</taxon>
        <taxon>Clostridium</taxon>
    </lineage>
</organism>
<gene>
    <name evidence="10" type="ORF">I6U51_07095</name>
</gene>
<feature type="coiled-coil region" evidence="8">
    <location>
        <begin position="143"/>
        <end position="170"/>
    </location>
</feature>
<keyword evidence="11" id="KW-1185">Reference proteome</keyword>
<dbReference type="SMART" id="SM00534">
    <property type="entry name" value="MUTSac"/>
    <property type="match status" value="1"/>
</dbReference>
<dbReference type="GO" id="GO:0045910">
    <property type="term" value="P:negative regulation of DNA recombination"/>
    <property type="evidence" value="ECO:0007669"/>
    <property type="project" value="InterPro"/>
</dbReference>
<keyword evidence="6" id="KW-0694">RNA-binding</keyword>
<accession>A0A934M2Z4</accession>
<dbReference type="SMART" id="SM00533">
    <property type="entry name" value="MUTSd"/>
    <property type="match status" value="1"/>
</dbReference>
<dbReference type="SUPFAM" id="SSF48334">
    <property type="entry name" value="DNA repair protein MutS, domain III"/>
    <property type="match status" value="1"/>
</dbReference>
<keyword evidence="5" id="KW-0067">ATP-binding</keyword>
<evidence type="ECO:0000259" key="9">
    <source>
        <dbReference type="PROSITE" id="PS00486"/>
    </source>
</evidence>
<dbReference type="RefSeq" id="WP_211141970.1">
    <property type="nucleotide sequence ID" value="NZ_JAEEGB010000006.1"/>
</dbReference>
<dbReference type="Pfam" id="PF00488">
    <property type="entry name" value="MutS_V"/>
    <property type="match status" value="1"/>
</dbReference>
<evidence type="ECO:0000313" key="11">
    <source>
        <dbReference type="Proteomes" id="UP000622687"/>
    </source>
</evidence>
<dbReference type="InterPro" id="IPR036187">
    <property type="entry name" value="DNA_mismatch_repair_MutS_sf"/>
</dbReference>
<evidence type="ECO:0000256" key="6">
    <source>
        <dbReference type="ARBA" id="ARBA00022884"/>
    </source>
</evidence>
<dbReference type="GO" id="GO:0019843">
    <property type="term" value="F:rRNA binding"/>
    <property type="evidence" value="ECO:0007669"/>
    <property type="project" value="UniProtKB-KW"/>
</dbReference>
<dbReference type="FunFam" id="3.40.50.300:FF:000830">
    <property type="entry name" value="Endonuclease MutS2"/>
    <property type="match status" value="1"/>
</dbReference>
<evidence type="ECO:0000256" key="5">
    <source>
        <dbReference type="ARBA" id="ARBA00022840"/>
    </source>
</evidence>
<protein>
    <recommendedName>
        <fullName evidence="9">DNA mismatch repair proteins mutS family domain-containing protein</fullName>
    </recommendedName>
</protein>
<keyword evidence="3" id="KW-0547">Nucleotide-binding</keyword>
<dbReference type="InterPro" id="IPR045076">
    <property type="entry name" value="MutS"/>
</dbReference>
<dbReference type="InterPro" id="IPR000432">
    <property type="entry name" value="DNA_mismatch_repair_MutS_C"/>
</dbReference>
<dbReference type="InterPro" id="IPR005747">
    <property type="entry name" value="MutS2"/>
</dbReference>
<reference evidence="10" key="1">
    <citation type="submission" date="2020-12" db="EMBL/GenBank/DDBJ databases">
        <title>Clostridium thailandense sp. nov., a novel acetogenic bacterium isolated from peat land soil in Thailand.</title>
        <authorList>
            <person name="Chaikitkaew S."/>
            <person name="Birkeland N.K."/>
        </authorList>
    </citation>
    <scope>NUCLEOTIDE SEQUENCE</scope>
    <source>
        <strain evidence="10">DSM 17425</strain>
    </source>
</reference>
<dbReference type="InterPro" id="IPR027417">
    <property type="entry name" value="P-loop_NTPase"/>
</dbReference>
<keyword evidence="8" id="KW-0175">Coiled coil</keyword>
<name>A0A934M2Z4_9CLOT</name>